<reference evidence="2" key="1">
    <citation type="submission" date="2020-02" db="EMBL/GenBank/DDBJ databases">
        <authorList>
            <person name="Meier V. D."/>
        </authorList>
    </citation>
    <scope>NUCLEOTIDE SEQUENCE</scope>
    <source>
        <strain evidence="2">AVDCRST_MAG43</strain>
    </source>
</reference>
<feature type="non-terminal residue" evidence="2">
    <location>
        <position position="1"/>
    </location>
</feature>
<gene>
    <name evidence="2" type="ORF">AVDCRST_MAG43-1765</name>
</gene>
<sequence length="119" mass="12649">ASGVPFSVGTCEREDAGPPHPNRSEQRGRRGERRQFPRYHPSCGFVGRQLAQRPHLLAVLGMGATHPDLLDGPEGSGVFLRPAAPGRVQGCVAGPGLAPSPGRSSERISYWSPSSRVVV</sequence>
<feature type="region of interest" description="Disordered" evidence="1">
    <location>
        <begin position="1"/>
        <end position="38"/>
    </location>
</feature>
<evidence type="ECO:0000313" key="2">
    <source>
        <dbReference type="EMBL" id="CAA9559194.1"/>
    </source>
</evidence>
<dbReference type="AlphaFoldDB" id="A0A6J4UU31"/>
<feature type="compositionally biased region" description="Basic and acidic residues" evidence="1">
    <location>
        <begin position="11"/>
        <end position="35"/>
    </location>
</feature>
<name>A0A6J4UU31_9BACT</name>
<organism evidence="2">
    <name type="scientific">uncultured Thermomicrobiales bacterium</name>
    <dbReference type="NCBI Taxonomy" id="1645740"/>
    <lineage>
        <taxon>Bacteria</taxon>
        <taxon>Pseudomonadati</taxon>
        <taxon>Thermomicrobiota</taxon>
        <taxon>Thermomicrobia</taxon>
        <taxon>Thermomicrobiales</taxon>
        <taxon>environmental samples</taxon>
    </lineage>
</organism>
<dbReference type="EMBL" id="CADCWI010000090">
    <property type="protein sequence ID" value="CAA9559194.1"/>
    <property type="molecule type" value="Genomic_DNA"/>
</dbReference>
<evidence type="ECO:0000256" key="1">
    <source>
        <dbReference type="SAM" id="MobiDB-lite"/>
    </source>
</evidence>
<feature type="region of interest" description="Disordered" evidence="1">
    <location>
        <begin position="93"/>
        <end position="119"/>
    </location>
</feature>
<proteinExistence type="predicted"/>
<accession>A0A6J4UU31</accession>
<feature type="non-terminal residue" evidence="2">
    <location>
        <position position="119"/>
    </location>
</feature>
<protein>
    <submittedName>
        <fullName evidence="2">Uncharacterized protein</fullName>
    </submittedName>
</protein>